<dbReference type="InterPro" id="IPR000843">
    <property type="entry name" value="HTH_LacI"/>
</dbReference>
<dbReference type="PROSITE" id="PS00356">
    <property type="entry name" value="HTH_LACI_1"/>
    <property type="match status" value="1"/>
</dbReference>
<evidence type="ECO:0000313" key="6">
    <source>
        <dbReference type="Proteomes" id="UP000051249"/>
    </source>
</evidence>
<dbReference type="Pfam" id="PF00356">
    <property type="entry name" value="LacI"/>
    <property type="match status" value="1"/>
</dbReference>
<evidence type="ECO:0000259" key="4">
    <source>
        <dbReference type="PROSITE" id="PS50932"/>
    </source>
</evidence>
<dbReference type="SMART" id="SM00354">
    <property type="entry name" value="HTH_LACI"/>
    <property type="match status" value="1"/>
</dbReference>
<organism evidence="5 6">
    <name type="scientific">Pediococcus argentinicus</name>
    <dbReference type="NCBI Taxonomy" id="480391"/>
    <lineage>
        <taxon>Bacteria</taxon>
        <taxon>Bacillati</taxon>
        <taxon>Bacillota</taxon>
        <taxon>Bacilli</taxon>
        <taxon>Lactobacillales</taxon>
        <taxon>Lactobacillaceae</taxon>
        <taxon>Pediococcus</taxon>
    </lineage>
</organism>
<sequence length="323" mass="36386">MATLNDVAKLANVSKMTVSRVINHPEKVKEDLKELVYQAMREVDYHPNIAAKALVNNRTQIIKFLILEDLDVAEPYYMKLLMGIAKTLSEKQYSLQLVTRNNIDVGNCDGFIVTGTRKSDLDWVKDFDKPVVLFGENHEGLDSVDIDNREGTKFSAEYALKLGYEHLIFIGLDREEAFEYAREAGYIETVQQRKIRPVIRRMSNHSHSSSNYISENWNKIKANTCFICGSDRLALGIERGIQLQGGKVPDDFGVIGFDGVFLDQIASPRLTTIKQPEVEMGAAVAEMIIDKINQNNLPQGSRLFAPQLDVKGSTRKNVTDNTK</sequence>
<dbReference type="OrthoDB" id="9796186at2"/>
<keyword evidence="3" id="KW-0804">Transcription</keyword>
<dbReference type="Pfam" id="PF13377">
    <property type="entry name" value="Peripla_BP_3"/>
    <property type="match status" value="1"/>
</dbReference>
<reference evidence="5 6" key="1">
    <citation type="journal article" date="2015" name="Genome Announc.">
        <title>Expanding the biotechnology potential of lactobacilli through comparative genomics of 213 strains and associated genera.</title>
        <authorList>
            <person name="Sun Z."/>
            <person name="Harris H.M."/>
            <person name="McCann A."/>
            <person name="Guo C."/>
            <person name="Argimon S."/>
            <person name="Zhang W."/>
            <person name="Yang X."/>
            <person name="Jeffery I.B."/>
            <person name="Cooney J.C."/>
            <person name="Kagawa T.F."/>
            <person name="Liu W."/>
            <person name="Song Y."/>
            <person name="Salvetti E."/>
            <person name="Wrobel A."/>
            <person name="Rasinkangas P."/>
            <person name="Parkhill J."/>
            <person name="Rea M.C."/>
            <person name="O'Sullivan O."/>
            <person name="Ritari J."/>
            <person name="Douillard F.P."/>
            <person name="Paul Ross R."/>
            <person name="Yang R."/>
            <person name="Briner A.E."/>
            <person name="Felis G.E."/>
            <person name="de Vos W.M."/>
            <person name="Barrangou R."/>
            <person name="Klaenhammer T.R."/>
            <person name="Caufield P.W."/>
            <person name="Cui Y."/>
            <person name="Zhang H."/>
            <person name="O'Toole P.W."/>
        </authorList>
    </citation>
    <scope>NUCLEOTIDE SEQUENCE [LARGE SCALE GENOMIC DNA]</scope>
    <source>
        <strain evidence="5 6">DSM 23026</strain>
    </source>
</reference>
<dbReference type="PANTHER" id="PTHR30146">
    <property type="entry name" value="LACI-RELATED TRANSCRIPTIONAL REPRESSOR"/>
    <property type="match status" value="1"/>
</dbReference>
<protein>
    <recommendedName>
        <fullName evidence="4">HTH lacI-type domain-containing protein</fullName>
    </recommendedName>
</protein>
<gene>
    <name evidence="5" type="ORF">IV88_GL001245</name>
</gene>
<dbReference type="CDD" id="cd01392">
    <property type="entry name" value="HTH_LacI"/>
    <property type="match status" value="1"/>
</dbReference>
<dbReference type="PRINTS" id="PR00036">
    <property type="entry name" value="HTHLACI"/>
</dbReference>
<dbReference type="EMBL" id="JQCQ01000004">
    <property type="protein sequence ID" value="KRO25977.1"/>
    <property type="molecule type" value="Genomic_DNA"/>
</dbReference>
<dbReference type="InterPro" id="IPR028082">
    <property type="entry name" value="Peripla_BP_I"/>
</dbReference>
<evidence type="ECO:0000313" key="5">
    <source>
        <dbReference type="EMBL" id="KRO25977.1"/>
    </source>
</evidence>
<dbReference type="Gene3D" id="1.10.260.40">
    <property type="entry name" value="lambda repressor-like DNA-binding domains"/>
    <property type="match status" value="1"/>
</dbReference>
<keyword evidence="1" id="KW-0805">Transcription regulation</keyword>
<dbReference type="Gene3D" id="3.40.50.2300">
    <property type="match status" value="2"/>
</dbReference>
<proteinExistence type="predicted"/>
<dbReference type="InterPro" id="IPR010982">
    <property type="entry name" value="Lambda_DNA-bd_dom_sf"/>
</dbReference>
<dbReference type="GO" id="GO:0000976">
    <property type="term" value="F:transcription cis-regulatory region binding"/>
    <property type="evidence" value="ECO:0007669"/>
    <property type="project" value="TreeGrafter"/>
</dbReference>
<feature type="domain" description="HTH lacI-type" evidence="4">
    <location>
        <begin position="2"/>
        <end position="56"/>
    </location>
</feature>
<evidence type="ECO:0000256" key="1">
    <source>
        <dbReference type="ARBA" id="ARBA00023015"/>
    </source>
</evidence>
<comment type="caution">
    <text evidence="5">The sequence shown here is derived from an EMBL/GenBank/DDBJ whole genome shotgun (WGS) entry which is preliminary data.</text>
</comment>
<dbReference type="PATRIC" id="fig|480391.4.peg.1262"/>
<keyword evidence="2" id="KW-0238">DNA-binding</keyword>
<dbReference type="SUPFAM" id="SSF47413">
    <property type="entry name" value="lambda repressor-like DNA-binding domains"/>
    <property type="match status" value="1"/>
</dbReference>
<dbReference type="PROSITE" id="PS50932">
    <property type="entry name" value="HTH_LACI_2"/>
    <property type="match status" value="1"/>
</dbReference>
<dbReference type="PANTHER" id="PTHR30146:SF154">
    <property type="entry name" value="TRANSCRIPTION REGULATOR, MEMBER OF GALR FAMILY"/>
    <property type="match status" value="1"/>
</dbReference>
<dbReference type="Proteomes" id="UP000051249">
    <property type="component" value="Unassembled WGS sequence"/>
</dbReference>
<dbReference type="AlphaFoldDB" id="A0A0R2NJN5"/>
<evidence type="ECO:0000256" key="2">
    <source>
        <dbReference type="ARBA" id="ARBA00023125"/>
    </source>
</evidence>
<dbReference type="InterPro" id="IPR046335">
    <property type="entry name" value="LacI/GalR-like_sensor"/>
</dbReference>
<dbReference type="GO" id="GO:0003700">
    <property type="term" value="F:DNA-binding transcription factor activity"/>
    <property type="evidence" value="ECO:0007669"/>
    <property type="project" value="TreeGrafter"/>
</dbReference>
<keyword evidence="6" id="KW-1185">Reference proteome</keyword>
<evidence type="ECO:0000256" key="3">
    <source>
        <dbReference type="ARBA" id="ARBA00023163"/>
    </source>
</evidence>
<dbReference type="RefSeq" id="WP_057798106.1">
    <property type="nucleotide sequence ID" value="NZ_BJZZ01000004.1"/>
</dbReference>
<accession>A0A0R2NJN5</accession>
<dbReference type="SUPFAM" id="SSF53822">
    <property type="entry name" value="Periplasmic binding protein-like I"/>
    <property type="match status" value="1"/>
</dbReference>
<name>A0A0R2NJN5_9LACO</name>